<comment type="miscellaneous">
    <text evidence="8">During catalysis, the active site Cys acts as a nucleophile attacking the alpha-carbonyl group of tRNA-bound glutamate with the formation of a thioester intermediate between enzyme and glutamate, and the concomitant release of tRNA(Glu). The thioester intermediate is finally reduced by direct hydride transfer from NADPH, to form the product GSA.</text>
</comment>
<reference evidence="18" key="1">
    <citation type="submission" date="2017-04" db="EMBL/GenBank/DDBJ databases">
        <authorList>
            <person name="Varghese N."/>
            <person name="Submissions S."/>
        </authorList>
    </citation>
    <scope>NUCLEOTIDE SEQUENCE [LARGE SCALE GENOMIC DNA]</scope>
    <source>
        <strain evidence="18">DSM 16512</strain>
    </source>
</reference>
<feature type="active site" description="Nucleophile" evidence="8 9">
    <location>
        <position position="51"/>
    </location>
</feature>
<dbReference type="Pfam" id="PF05201">
    <property type="entry name" value="GlutR_N"/>
    <property type="match status" value="1"/>
</dbReference>
<dbReference type="InterPro" id="IPR015896">
    <property type="entry name" value="4pyrrol_synth_GluRdtase_dimer"/>
</dbReference>
<evidence type="ECO:0000256" key="3">
    <source>
        <dbReference type="ARBA" id="ARBA00012970"/>
    </source>
</evidence>
<dbReference type="PIRSF" id="PIRSF000445">
    <property type="entry name" value="4pyrrol_synth_GluRdtase"/>
    <property type="match status" value="1"/>
</dbReference>
<feature type="domain" description="Glutamyl-tRNA reductase N-terminal" evidence="16">
    <location>
        <begin position="6"/>
        <end position="157"/>
    </location>
</feature>
<evidence type="ECO:0000256" key="11">
    <source>
        <dbReference type="PIRSR" id="PIRSR000445-3"/>
    </source>
</evidence>
<dbReference type="PANTHER" id="PTHR43120:SF1">
    <property type="entry name" value="GLUTAMYL-TRNA REDUCTASE 1, CHLOROPLASTIC"/>
    <property type="match status" value="1"/>
</dbReference>
<evidence type="ECO:0000256" key="6">
    <source>
        <dbReference type="ARBA" id="ARBA00023244"/>
    </source>
</evidence>
<dbReference type="STRING" id="1069081.SAMN05660197_1625"/>
<feature type="binding site" evidence="8 10">
    <location>
        <position position="121"/>
    </location>
    <ligand>
        <name>substrate</name>
    </ligand>
</feature>
<organism evidence="17 18">
    <name type="scientific">Nitratiruptor tergarcus DSM 16512</name>
    <dbReference type="NCBI Taxonomy" id="1069081"/>
    <lineage>
        <taxon>Bacteria</taxon>
        <taxon>Pseudomonadati</taxon>
        <taxon>Campylobacterota</taxon>
        <taxon>Epsilonproteobacteria</taxon>
        <taxon>Nautiliales</taxon>
        <taxon>Nitratiruptoraceae</taxon>
        <taxon>Nitratiruptor</taxon>
    </lineage>
</organism>
<dbReference type="UniPathway" id="UPA00251">
    <property type="reaction ID" value="UER00316"/>
</dbReference>
<comment type="subunit">
    <text evidence="8">Homodimer.</text>
</comment>
<dbReference type="Pfam" id="PF00745">
    <property type="entry name" value="GlutR_dimer"/>
    <property type="match status" value="1"/>
</dbReference>
<evidence type="ECO:0000313" key="17">
    <source>
        <dbReference type="EMBL" id="SMC09803.1"/>
    </source>
</evidence>
<dbReference type="InterPro" id="IPR000343">
    <property type="entry name" value="4pyrrol_synth_GluRdtase"/>
</dbReference>
<evidence type="ECO:0000256" key="8">
    <source>
        <dbReference type="HAMAP-Rule" id="MF_00087"/>
    </source>
</evidence>
<dbReference type="RefSeq" id="WP_084276058.1">
    <property type="nucleotide sequence ID" value="NZ_AP026671.1"/>
</dbReference>
<evidence type="ECO:0000256" key="1">
    <source>
        <dbReference type="ARBA" id="ARBA00005059"/>
    </source>
</evidence>
<evidence type="ECO:0000256" key="12">
    <source>
        <dbReference type="PIRSR" id="PIRSR000445-4"/>
    </source>
</evidence>
<sequence>MHYLVISFSHKNSDIVTREKLALSQEERREFVANEILTKDSINEVIILSTCNRVEIIASSKDPFRSTESVLEILAKVSGINIEELEGRADVYEDNGAVHHIFSVASGLDSLVVGETQIVGQLKDAYKEAYEKGWCAQKLGRVMHYAFKCAKEVRTSTDISKNPVSVASAAVALAKDRLGNLGGFTALVIGTGEMGTLAAKHLLTHGCNVILVGRSEEKTKKIAYEIDKNIQVATTPELPHLINNYRLLFTATSSSDPIITKNMVERRDFARLWFDMAIPRDIEEMDIENIAIYAVDDLKEIVDKNMAFREEQARNAYKIVGHYVKEFFKWLQTLEIEPIIKEIRAQAKNAALAELQKAIKKGFIPKEQQKNIEKLLHNAFNRFLHDPTKRLKSIADEPSADTIVEAIKFFFEIEDEVGLNRYKCEYYMNLRS</sequence>
<dbReference type="SUPFAM" id="SSF51735">
    <property type="entry name" value="NAD(P)-binding Rossmann-fold domains"/>
    <property type="match status" value="1"/>
</dbReference>
<dbReference type="GO" id="GO:0050661">
    <property type="term" value="F:NADP binding"/>
    <property type="evidence" value="ECO:0007669"/>
    <property type="project" value="InterPro"/>
</dbReference>
<feature type="binding site" evidence="8 10">
    <location>
        <begin position="50"/>
        <end position="53"/>
    </location>
    <ligand>
        <name>substrate</name>
    </ligand>
</feature>
<dbReference type="FunFam" id="3.30.460.30:FF:000001">
    <property type="entry name" value="Glutamyl-tRNA reductase"/>
    <property type="match status" value="1"/>
</dbReference>
<gene>
    <name evidence="8" type="primary">hemA</name>
    <name evidence="17" type="ORF">SAMN05660197_1625</name>
</gene>
<dbReference type="InterPro" id="IPR036343">
    <property type="entry name" value="GluRdtase_N_sf"/>
</dbReference>
<feature type="site" description="Important for activity" evidence="8 12">
    <location>
        <position position="100"/>
    </location>
</feature>
<dbReference type="Pfam" id="PF01488">
    <property type="entry name" value="Shikimate_DH"/>
    <property type="match status" value="1"/>
</dbReference>
<feature type="binding site" evidence="8 10">
    <location>
        <begin position="115"/>
        <end position="117"/>
    </location>
    <ligand>
        <name>substrate</name>
    </ligand>
</feature>
<dbReference type="Gene3D" id="3.40.50.720">
    <property type="entry name" value="NAD(P)-binding Rossmann-like Domain"/>
    <property type="match status" value="1"/>
</dbReference>
<evidence type="ECO:0000256" key="5">
    <source>
        <dbReference type="ARBA" id="ARBA00023002"/>
    </source>
</evidence>
<evidence type="ECO:0000256" key="9">
    <source>
        <dbReference type="PIRSR" id="PIRSR000445-1"/>
    </source>
</evidence>
<comment type="similarity">
    <text evidence="2 8 13">Belongs to the glutamyl-tRNA reductase family.</text>
</comment>
<dbReference type="SUPFAM" id="SSF69742">
    <property type="entry name" value="Glutamyl tRNA-reductase catalytic, N-terminal domain"/>
    <property type="match status" value="1"/>
</dbReference>
<evidence type="ECO:0000259" key="16">
    <source>
        <dbReference type="Pfam" id="PF05201"/>
    </source>
</evidence>
<comment type="catalytic activity">
    <reaction evidence="7 8 13">
        <text>(S)-4-amino-5-oxopentanoate + tRNA(Glu) + NADP(+) = L-glutamyl-tRNA(Glu) + NADPH + H(+)</text>
        <dbReference type="Rhea" id="RHEA:12344"/>
        <dbReference type="Rhea" id="RHEA-COMP:9663"/>
        <dbReference type="Rhea" id="RHEA-COMP:9680"/>
        <dbReference type="ChEBI" id="CHEBI:15378"/>
        <dbReference type="ChEBI" id="CHEBI:57501"/>
        <dbReference type="ChEBI" id="CHEBI:57783"/>
        <dbReference type="ChEBI" id="CHEBI:58349"/>
        <dbReference type="ChEBI" id="CHEBI:78442"/>
        <dbReference type="ChEBI" id="CHEBI:78520"/>
        <dbReference type="EC" id="1.2.1.70"/>
    </reaction>
</comment>
<dbReference type="Gene3D" id="3.30.460.30">
    <property type="entry name" value="Glutamyl-tRNA reductase, N-terminal domain"/>
    <property type="match status" value="1"/>
</dbReference>
<dbReference type="EMBL" id="FWWZ01000001">
    <property type="protein sequence ID" value="SMC09803.1"/>
    <property type="molecule type" value="Genomic_DNA"/>
</dbReference>
<dbReference type="InterPro" id="IPR006151">
    <property type="entry name" value="Shikm_DH/Glu-tRNA_Rdtase"/>
</dbReference>
<dbReference type="InterPro" id="IPR015895">
    <property type="entry name" value="4pyrrol_synth_GluRdtase_N"/>
</dbReference>
<name>A0A1W1WVP6_9BACT</name>
<dbReference type="AlphaFoldDB" id="A0A1W1WVP6"/>
<evidence type="ECO:0000313" key="18">
    <source>
        <dbReference type="Proteomes" id="UP000192602"/>
    </source>
</evidence>
<dbReference type="EC" id="1.2.1.70" evidence="3 8"/>
<dbReference type="PANTHER" id="PTHR43120">
    <property type="entry name" value="GLUTAMYL-TRNA REDUCTASE 1, CHLOROPLASTIC"/>
    <property type="match status" value="1"/>
</dbReference>
<dbReference type="OrthoDB" id="110209at2"/>
<evidence type="ECO:0000256" key="2">
    <source>
        <dbReference type="ARBA" id="ARBA00005916"/>
    </source>
</evidence>
<dbReference type="SUPFAM" id="SSF69075">
    <property type="entry name" value="Glutamyl tRNA-reductase dimerization domain"/>
    <property type="match status" value="1"/>
</dbReference>
<dbReference type="GO" id="GO:0008883">
    <property type="term" value="F:glutamyl-tRNA reductase activity"/>
    <property type="evidence" value="ECO:0007669"/>
    <property type="project" value="UniProtKB-UniRule"/>
</dbReference>
<comment type="pathway">
    <text evidence="1 8 13">Porphyrin-containing compound metabolism; protoporphyrin-IX biosynthesis; 5-aminolevulinate from L-glutamyl-tRNA(Glu): step 1/2.</text>
</comment>
<keyword evidence="5 8" id="KW-0560">Oxidoreductase</keyword>
<dbReference type="CDD" id="cd05213">
    <property type="entry name" value="NAD_bind_Glutamyl_tRNA_reduct"/>
    <property type="match status" value="1"/>
</dbReference>
<feature type="binding site" evidence="8 11">
    <location>
        <begin position="190"/>
        <end position="195"/>
    </location>
    <ligand>
        <name>NADP(+)</name>
        <dbReference type="ChEBI" id="CHEBI:58349"/>
    </ligand>
</feature>
<keyword evidence="18" id="KW-1185">Reference proteome</keyword>
<dbReference type="Proteomes" id="UP000192602">
    <property type="component" value="Unassembled WGS sequence"/>
</dbReference>
<dbReference type="HAMAP" id="MF_00087">
    <property type="entry name" value="Glu_tRNA_reductase"/>
    <property type="match status" value="1"/>
</dbReference>
<feature type="domain" description="Tetrapyrrole biosynthesis glutamyl-tRNA reductase dimerisation" evidence="14">
    <location>
        <begin position="316"/>
        <end position="412"/>
    </location>
</feature>
<dbReference type="InterPro" id="IPR036453">
    <property type="entry name" value="GluRdtase_dimer_dom_sf"/>
</dbReference>
<evidence type="ECO:0000256" key="10">
    <source>
        <dbReference type="PIRSR" id="PIRSR000445-2"/>
    </source>
</evidence>
<dbReference type="InterPro" id="IPR018214">
    <property type="entry name" value="GluRdtase_CS"/>
</dbReference>
<feature type="domain" description="Quinate/shikimate 5-dehydrogenase/glutamyl-tRNA reductase" evidence="15">
    <location>
        <begin position="173"/>
        <end position="301"/>
    </location>
</feature>
<dbReference type="GO" id="GO:0006782">
    <property type="term" value="P:protoporphyrinogen IX biosynthetic process"/>
    <property type="evidence" value="ECO:0007669"/>
    <property type="project" value="UniProtKB-UniRule"/>
</dbReference>
<accession>A0A1W1WVP6</accession>
<protein>
    <recommendedName>
        <fullName evidence="3 8">Glutamyl-tRNA reductase</fullName>
        <shortName evidence="8">GluTR</shortName>
        <ecNumber evidence="3 8">1.2.1.70</ecNumber>
    </recommendedName>
</protein>
<dbReference type="InterPro" id="IPR036291">
    <property type="entry name" value="NAD(P)-bd_dom_sf"/>
</dbReference>
<dbReference type="PROSITE" id="PS00747">
    <property type="entry name" value="GLUTR"/>
    <property type="match status" value="1"/>
</dbReference>
<evidence type="ECO:0000259" key="15">
    <source>
        <dbReference type="Pfam" id="PF01488"/>
    </source>
</evidence>
<dbReference type="NCBIfam" id="TIGR01035">
    <property type="entry name" value="hemA"/>
    <property type="match status" value="1"/>
</dbReference>
<evidence type="ECO:0000259" key="14">
    <source>
        <dbReference type="Pfam" id="PF00745"/>
    </source>
</evidence>
<proteinExistence type="inferred from homology"/>
<evidence type="ECO:0000256" key="13">
    <source>
        <dbReference type="RuleBase" id="RU000584"/>
    </source>
</evidence>
<keyword evidence="6 8" id="KW-0627">Porphyrin biosynthesis</keyword>
<feature type="binding site" evidence="8 10">
    <location>
        <position position="110"/>
    </location>
    <ligand>
        <name>substrate</name>
    </ligand>
</feature>
<evidence type="ECO:0000256" key="4">
    <source>
        <dbReference type="ARBA" id="ARBA00022857"/>
    </source>
</evidence>
<comment type="domain">
    <text evidence="8">Possesses an unusual extended V-shaped dimeric structure with each monomer consisting of three distinct domains arranged along a curved 'spinal' alpha-helix. The N-terminal catalytic domain specifically recognizes the glutamate moiety of the substrate. The second domain is the NADPH-binding domain, and the third C-terminal domain is responsible for dimerization.</text>
</comment>
<evidence type="ECO:0000256" key="7">
    <source>
        <dbReference type="ARBA" id="ARBA00047464"/>
    </source>
</evidence>
<keyword evidence="4 8" id="KW-0521">NADP</keyword>
<comment type="function">
    <text evidence="8">Catalyzes the NADPH-dependent reduction of glutamyl-tRNA(Glu) to glutamate 1-semialdehyde (GSA).</text>
</comment>